<keyword evidence="2" id="KW-1185">Reference proteome</keyword>
<dbReference type="HOGENOM" id="CLU_160836_0_0_1"/>
<dbReference type="KEGG" id="fpu:FPSE_00705"/>
<reference evidence="1 2" key="1">
    <citation type="journal article" date="2012" name="PLoS Pathog.">
        <title>Comparative pathogenomics reveals horizontally acquired novel virulence genes in fungi infecting cereal hosts.</title>
        <authorList>
            <person name="Gardiner D.M."/>
            <person name="McDonald M.C."/>
            <person name="Covarelli L."/>
            <person name="Solomon P.S."/>
            <person name="Rusu A.G."/>
            <person name="Marshall M."/>
            <person name="Kazan K."/>
            <person name="Chakraborty S."/>
            <person name="McDonald B.A."/>
            <person name="Manners J.M."/>
        </authorList>
    </citation>
    <scope>NUCLEOTIDE SEQUENCE [LARGE SCALE GENOMIC DNA]</scope>
    <source>
        <strain evidence="1 2">CS3096</strain>
    </source>
</reference>
<comment type="caution">
    <text evidence="1">The sequence shown here is derived from an EMBL/GenBank/DDBJ whole genome shotgun (WGS) entry which is preliminary data.</text>
</comment>
<gene>
    <name evidence="1" type="ORF">FPSE_00705</name>
</gene>
<dbReference type="AlphaFoldDB" id="K3VU36"/>
<protein>
    <submittedName>
        <fullName evidence="1">Uncharacterized protein</fullName>
    </submittedName>
</protein>
<dbReference type="GeneID" id="20359325"/>
<dbReference type="EMBL" id="AFNW01000014">
    <property type="protein sequence ID" value="EKJ79104.1"/>
    <property type="molecule type" value="Genomic_DNA"/>
</dbReference>
<organism evidence="1 2">
    <name type="scientific">Fusarium pseudograminearum (strain CS3096)</name>
    <name type="common">Wheat and barley crown-rot fungus</name>
    <dbReference type="NCBI Taxonomy" id="1028729"/>
    <lineage>
        <taxon>Eukaryota</taxon>
        <taxon>Fungi</taxon>
        <taxon>Dikarya</taxon>
        <taxon>Ascomycota</taxon>
        <taxon>Pezizomycotina</taxon>
        <taxon>Sordariomycetes</taxon>
        <taxon>Hypocreomycetidae</taxon>
        <taxon>Hypocreales</taxon>
        <taxon>Nectriaceae</taxon>
        <taxon>Fusarium</taxon>
    </lineage>
</organism>
<evidence type="ECO:0000313" key="2">
    <source>
        <dbReference type="Proteomes" id="UP000007978"/>
    </source>
</evidence>
<name>K3VU36_FUSPC</name>
<dbReference type="OrthoDB" id="4576521at2759"/>
<dbReference type="RefSeq" id="XP_009252100.1">
    <property type="nucleotide sequence ID" value="XM_009253825.1"/>
</dbReference>
<dbReference type="eggNOG" id="ENOG502R6VP">
    <property type="taxonomic scope" value="Eukaryota"/>
</dbReference>
<proteinExistence type="predicted"/>
<sequence length="119" mass="13558">MTSLTKVIDDKVVTNTDVKPPTGWTVNYEDFGDDSIWGEEGEVADLVGSYGIFGVVKPLFRALTSSDEVIFLIEINEQYYIYHGESGWVQRVVSPVDLEEIVEFINEQGYWQLETEDLE</sequence>
<evidence type="ECO:0000313" key="1">
    <source>
        <dbReference type="EMBL" id="EKJ79104.1"/>
    </source>
</evidence>
<accession>K3VU36</accession>
<dbReference type="Proteomes" id="UP000007978">
    <property type="component" value="Chromosome 1"/>
</dbReference>